<evidence type="ECO:0000259" key="2">
    <source>
        <dbReference type="Pfam" id="PF00582"/>
    </source>
</evidence>
<organism evidence="3 4">
    <name type="scientific">Liquorilactobacillus satsumensis DSM 16230 = JCM 12392</name>
    <dbReference type="NCBI Taxonomy" id="1423801"/>
    <lineage>
        <taxon>Bacteria</taxon>
        <taxon>Bacillati</taxon>
        <taxon>Bacillota</taxon>
        <taxon>Bacilli</taxon>
        <taxon>Lactobacillales</taxon>
        <taxon>Lactobacillaceae</taxon>
        <taxon>Liquorilactobacillus</taxon>
    </lineage>
</organism>
<dbReference type="EMBL" id="AZFQ01000043">
    <property type="protein sequence ID" value="KRL98105.1"/>
    <property type="molecule type" value="Genomic_DNA"/>
</dbReference>
<evidence type="ECO:0000313" key="3">
    <source>
        <dbReference type="EMBL" id="KRL98105.1"/>
    </source>
</evidence>
<dbReference type="Gene3D" id="3.40.50.620">
    <property type="entry name" value="HUPs"/>
    <property type="match status" value="1"/>
</dbReference>
<feature type="domain" description="UspA" evidence="2">
    <location>
        <begin position="19"/>
        <end position="162"/>
    </location>
</feature>
<reference evidence="3 4" key="1">
    <citation type="journal article" date="2015" name="Genome Announc.">
        <title>Expanding the biotechnology potential of lactobacilli through comparative genomics of 213 strains and associated genera.</title>
        <authorList>
            <person name="Sun Z."/>
            <person name="Harris H.M."/>
            <person name="McCann A."/>
            <person name="Guo C."/>
            <person name="Argimon S."/>
            <person name="Zhang W."/>
            <person name="Yang X."/>
            <person name="Jeffery I.B."/>
            <person name="Cooney J.C."/>
            <person name="Kagawa T.F."/>
            <person name="Liu W."/>
            <person name="Song Y."/>
            <person name="Salvetti E."/>
            <person name="Wrobel A."/>
            <person name="Rasinkangas P."/>
            <person name="Parkhill J."/>
            <person name="Rea M.C."/>
            <person name="O'Sullivan O."/>
            <person name="Ritari J."/>
            <person name="Douillard F.P."/>
            <person name="Paul Ross R."/>
            <person name="Yang R."/>
            <person name="Briner A.E."/>
            <person name="Felis G.E."/>
            <person name="de Vos W.M."/>
            <person name="Barrangou R."/>
            <person name="Klaenhammer T.R."/>
            <person name="Caufield P.W."/>
            <person name="Cui Y."/>
            <person name="Zhang H."/>
            <person name="O'Toole P.W."/>
        </authorList>
    </citation>
    <scope>NUCLEOTIDE SEQUENCE [LARGE SCALE GENOMIC DNA]</scope>
    <source>
        <strain evidence="3 4">DSM 16230</strain>
    </source>
</reference>
<name>A0A0R1UXV1_9LACO</name>
<dbReference type="Pfam" id="PF00582">
    <property type="entry name" value="Usp"/>
    <property type="match status" value="1"/>
</dbReference>
<accession>A0A0R1UXV1</accession>
<dbReference type="AlphaFoldDB" id="A0A0R1UXV1"/>
<dbReference type="PANTHER" id="PTHR46268:SF6">
    <property type="entry name" value="UNIVERSAL STRESS PROTEIN UP12"/>
    <property type="match status" value="1"/>
</dbReference>
<dbReference type="STRING" id="1423801.FD50_GL000927"/>
<protein>
    <submittedName>
        <fullName evidence="3">Universal stress protein UspA family protein</fullName>
    </submittedName>
</protein>
<keyword evidence="4" id="KW-1185">Reference proteome</keyword>
<dbReference type="InterPro" id="IPR006015">
    <property type="entry name" value="Universal_stress_UspA"/>
</dbReference>
<dbReference type="InterPro" id="IPR006016">
    <property type="entry name" value="UspA"/>
</dbReference>
<dbReference type="PRINTS" id="PR01438">
    <property type="entry name" value="UNVRSLSTRESS"/>
</dbReference>
<dbReference type="SUPFAM" id="SSF52402">
    <property type="entry name" value="Adenine nucleotide alpha hydrolases-like"/>
    <property type="match status" value="1"/>
</dbReference>
<sequence length="163" mass="18015">MKMAIDEKALDFEISEKPFKRILVAVDEDDSDSSIRAFQFAVTMAKRNQAVLGIVSVLELQDLNVFETLSPEKINKLRQNLANDVNVYARQAQKHGVAEIVQLTAEGRPGAAIIGEVIPEFKPDILICGSKSKPVNSRQRIFIGSQASYMAQNAPCSVLVIRK</sequence>
<dbReference type="PATRIC" id="fig|1423801.4.peg.942"/>
<dbReference type="CDD" id="cd00293">
    <property type="entry name" value="USP-like"/>
    <property type="match status" value="1"/>
</dbReference>
<dbReference type="PANTHER" id="PTHR46268">
    <property type="entry name" value="STRESS RESPONSE PROTEIN NHAX"/>
    <property type="match status" value="1"/>
</dbReference>
<evidence type="ECO:0000256" key="1">
    <source>
        <dbReference type="ARBA" id="ARBA00008791"/>
    </source>
</evidence>
<comment type="caution">
    <text evidence="3">The sequence shown here is derived from an EMBL/GenBank/DDBJ whole genome shotgun (WGS) entry which is preliminary data.</text>
</comment>
<evidence type="ECO:0000313" key="4">
    <source>
        <dbReference type="Proteomes" id="UP000051166"/>
    </source>
</evidence>
<gene>
    <name evidence="3" type="ORF">FD50_GL000927</name>
</gene>
<proteinExistence type="inferred from homology"/>
<comment type="similarity">
    <text evidence="1">Belongs to the universal stress protein A family.</text>
</comment>
<dbReference type="InterPro" id="IPR014729">
    <property type="entry name" value="Rossmann-like_a/b/a_fold"/>
</dbReference>
<dbReference type="Proteomes" id="UP000051166">
    <property type="component" value="Unassembled WGS sequence"/>
</dbReference>